<dbReference type="Gene3D" id="3.40.50.880">
    <property type="match status" value="1"/>
</dbReference>
<gene>
    <name evidence="1" type="ORF">P43SY_011283</name>
</gene>
<organism evidence="1 2">
    <name type="scientific">Pythium insidiosum</name>
    <name type="common">Pythiosis disease agent</name>
    <dbReference type="NCBI Taxonomy" id="114742"/>
    <lineage>
        <taxon>Eukaryota</taxon>
        <taxon>Sar</taxon>
        <taxon>Stramenopiles</taxon>
        <taxon>Oomycota</taxon>
        <taxon>Peronosporomycetes</taxon>
        <taxon>Pythiales</taxon>
        <taxon>Pythiaceae</taxon>
        <taxon>Pythium</taxon>
    </lineage>
</organism>
<keyword evidence="2" id="KW-1185">Reference proteome</keyword>
<evidence type="ECO:0000313" key="2">
    <source>
        <dbReference type="Proteomes" id="UP001209570"/>
    </source>
</evidence>
<evidence type="ECO:0000313" key="1">
    <source>
        <dbReference type="EMBL" id="KAJ0388694.1"/>
    </source>
</evidence>
<name>A0AAD5L550_PYTIN</name>
<comment type="caution">
    <text evidence="1">The sequence shown here is derived from an EMBL/GenBank/DDBJ whole genome shotgun (WGS) entry which is preliminary data.</text>
</comment>
<dbReference type="AlphaFoldDB" id="A0AAD5L550"/>
<dbReference type="SUPFAM" id="SSF52317">
    <property type="entry name" value="Class I glutamine amidotransferase-like"/>
    <property type="match status" value="1"/>
</dbReference>
<dbReference type="EMBL" id="JAKCXM010007157">
    <property type="protein sequence ID" value="KAJ0388694.1"/>
    <property type="molecule type" value="Genomic_DNA"/>
</dbReference>
<dbReference type="InterPro" id="IPR029062">
    <property type="entry name" value="Class_I_gatase-like"/>
</dbReference>
<dbReference type="Proteomes" id="UP001209570">
    <property type="component" value="Unassembled WGS sequence"/>
</dbReference>
<reference evidence="1" key="1">
    <citation type="submission" date="2021-12" db="EMBL/GenBank/DDBJ databases">
        <title>Prjna785345.</title>
        <authorList>
            <person name="Rujirawat T."/>
            <person name="Krajaejun T."/>
        </authorList>
    </citation>
    <scope>NUCLEOTIDE SEQUENCE</scope>
    <source>
        <strain evidence="1">Pi057C3</strain>
    </source>
</reference>
<accession>A0AAD5L550</accession>
<sequence length="84" mass="9181">MKGRIIVEGDKAPGFVDVNSQNLAAQVSTKEVRVFGKGNPLKILAVDCGIKYNIIRSLVKRGAEVKLVPWNHDIASEAGCYARR</sequence>
<protein>
    <submittedName>
        <fullName evidence="1">Uncharacterized protein</fullName>
    </submittedName>
</protein>
<proteinExistence type="predicted"/>